<reference evidence="1 2" key="1">
    <citation type="submission" date="2020-08" db="EMBL/GenBank/DDBJ databases">
        <title>Genomic Encyclopedia of Type Strains, Phase IV (KMG-IV): sequencing the most valuable type-strain genomes for metagenomic binning, comparative biology and taxonomic classification.</title>
        <authorList>
            <person name="Goeker M."/>
        </authorList>
    </citation>
    <scope>NUCLEOTIDE SEQUENCE [LARGE SCALE GENOMIC DNA]</scope>
    <source>
        <strain evidence="1 2">DSM 29853</strain>
    </source>
</reference>
<keyword evidence="2" id="KW-1185">Reference proteome</keyword>
<dbReference type="Proteomes" id="UP000528286">
    <property type="component" value="Unassembled WGS sequence"/>
</dbReference>
<proteinExistence type="predicted"/>
<name>A0A7W6JBH9_9HYPH</name>
<sequence length="171" mass="18544">MKIDEVDDALVRHLNIPRSRVKNVHRVLREASLVSPGAHGASPETDEIDVLTMVTALGTGAPLSRIARSTAEYLATTPGGAVLTGAPASICETAQIYLAALVSDILEGRDPSLSRLEIVQEFPEIRVIYMDGTCIRFQRKGALSNHPERKNWTAAVFDGAAFTAIFKELFV</sequence>
<evidence type="ECO:0000313" key="1">
    <source>
        <dbReference type="EMBL" id="MBB4067416.1"/>
    </source>
</evidence>
<dbReference type="AlphaFoldDB" id="A0A7W6JBH9"/>
<evidence type="ECO:0000313" key="2">
    <source>
        <dbReference type="Proteomes" id="UP000528286"/>
    </source>
</evidence>
<comment type="caution">
    <text evidence="1">The sequence shown here is derived from an EMBL/GenBank/DDBJ whole genome shotgun (WGS) entry which is preliminary data.</text>
</comment>
<dbReference type="EMBL" id="JACIEZ010000027">
    <property type="protein sequence ID" value="MBB4067416.1"/>
    <property type="molecule type" value="Genomic_DNA"/>
</dbReference>
<accession>A0A7W6JBH9</accession>
<dbReference type="RefSeq" id="WP_183368595.1">
    <property type="nucleotide sequence ID" value="NZ_JACIEZ010000027.1"/>
</dbReference>
<protein>
    <submittedName>
        <fullName evidence="1">Uncharacterized protein</fullName>
    </submittedName>
</protein>
<organism evidence="1 2">
    <name type="scientific">Gellertiella hungarica</name>
    <dbReference type="NCBI Taxonomy" id="1572859"/>
    <lineage>
        <taxon>Bacteria</taxon>
        <taxon>Pseudomonadati</taxon>
        <taxon>Pseudomonadota</taxon>
        <taxon>Alphaproteobacteria</taxon>
        <taxon>Hyphomicrobiales</taxon>
        <taxon>Rhizobiaceae</taxon>
        <taxon>Gellertiella</taxon>
    </lineage>
</organism>
<gene>
    <name evidence="1" type="ORF">GGR23_004656</name>
</gene>